<dbReference type="PANTHER" id="PTHR15020">
    <property type="entry name" value="FLAVIN REDUCTASE-RELATED"/>
    <property type="match status" value="1"/>
</dbReference>
<reference evidence="2 3" key="1">
    <citation type="submission" date="2018-12" db="EMBL/GenBank/DDBJ databases">
        <title>Complete genome sequence of Flaviflexus salsibiostraticola KCTC 33148.</title>
        <authorList>
            <person name="Bae J.-W."/>
        </authorList>
    </citation>
    <scope>NUCLEOTIDE SEQUENCE [LARGE SCALE GENOMIC DNA]</scope>
    <source>
        <strain evidence="2 3">KCTC 33148</strain>
    </source>
</reference>
<dbReference type="InterPro" id="IPR016040">
    <property type="entry name" value="NAD(P)-bd_dom"/>
</dbReference>
<dbReference type="PANTHER" id="PTHR15020:SF50">
    <property type="entry name" value="UPF0659 PROTEIN YMR090W"/>
    <property type="match status" value="1"/>
</dbReference>
<dbReference type="Pfam" id="PF13460">
    <property type="entry name" value="NAD_binding_10"/>
    <property type="match status" value="1"/>
</dbReference>
<gene>
    <name evidence="2" type="ORF">EJO69_10305</name>
</gene>
<dbReference type="InterPro" id="IPR036291">
    <property type="entry name" value="NAD(P)-bd_dom_sf"/>
</dbReference>
<feature type="domain" description="NAD(P)-binding" evidence="1">
    <location>
        <begin position="7"/>
        <end position="194"/>
    </location>
</feature>
<dbReference type="EMBL" id="CP034438">
    <property type="protein sequence ID" value="AZN30649.1"/>
    <property type="molecule type" value="Genomic_DNA"/>
</dbReference>
<evidence type="ECO:0000259" key="1">
    <source>
        <dbReference type="Pfam" id="PF13460"/>
    </source>
</evidence>
<dbReference type="Proteomes" id="UP000270021">
    <property type="component" value="Chromosome"/>
</dbReference>
<dbReference type="KEGG" id="fsl:EJO69_10305"/>
<evidence type="ECO:0000313" key="2">
    <source>
        <dbReference type="EMBL" id="AZN30649.1"/>
    </source>
</evidence>
<dbReference type="Gene3D" id="3.40.50.720">
    <property type="entry name" value="NAD(P)-binding Rossmann-like Domain"/>
    <property type="match status" value="1"/>
</dbReference>
<proteinExistence type="predicted"/>
<evidence type="ECO:0000313" key="3">
    <source>
        <dbReference type="Proteomes" id="UP000270021"/>
    </source>
</evidence>
<organism evidence="2 3">
    <name type="scientific">Flaviflexus salsibiostraticola</name>
    <dbReference type="NCBI Taxonomy" id="1282737"/>
    <lineage>
        <taxon>Bacteria</taxon>
        <taxon>Bacillati</taxon>
        <taxon>Actinomycetota</taxon>
        <taxon>Actinomycetes</taxon>
        <taxon>Actinomycetales</taxon>
        <taxon>Actinomycetaceae</taxon>
        <taxon>Flaviflexus</taxon>
    </lineage>
</organism>
<protein>
    <submittedName>
        <fullName evidence="2">SDR family oxidoreductase</fullName>
    </submittedName>
</protein>
<sequence length="215" mass="22397">MKHLIFGGHGRVALLASTILVGDGHTVTSIIRNPDHAADVERTGATPLVLDVETADREDLVEAMRGHDAIIWSAGAGGGNPARTRAVDLEAATRSMDAAKEAGVSRYVMVSYLNSRLDHGIPESEPFYTYAQSKAEADEHLRGSGLDYTILGPGSLTLEEPTGRITVIEGGATGSTDTSRGNVALAIAAALDSPASIGRTIGFIDGDTPIADVFS</sequence>
<dbReference type="RefSeq" id="WP_126041586.1">
    <property type="nucleotide sequence ID" value="NZ_CP034438.1"/>
</dbReference>
<dbReference type="CDD" id="cd05243">
    <property type="entry name" value="SDR_a5"/>
    <property type="match status" value="1"/>
</dbReference>
<dbReference type="AlphaFoldDB" id="A0A3Q8WV69"/>
<keyword evidence="3" id="KW-1185">Reference proteome</keyword>
<dbReference type="SUPFAM" id="SSF51735">
    <property type="entry name" value="NAD(P)-binding Rossmann-fold domains"/>
    <property type="match status" value="1"/>
</dbReference>
<accession>A0A3Q8WV69</accession>
<name>A0A3Q8WV69_9ACTO</name>
<dbReference type="OrthoDB" id="4248066at2"/>